<keyword evidence="1" id="KW-0472">Membrane</keyword>
<organism evidence="3 4">
    <name type="scientific">Ligilactobacillus ubinensis</name>
    <dbReference type="NCBI Taxonomy" id="2876789"/>
    <lineage>
        <taxon>Bacteria</taxon>
        <taxon>Bacillati</taxon>
        <taxon>Bacillota</taxon>
        <taxon>Bacilli</taxon>
        <taxon>Lactobacillales</taxon>
        <taxon>Lactobacillaceae</taxon>
        <taxon>Ligilactobacillus</taxon>
    </lineage>
</organism>
<dbReference type="Gene3D" id="2.60.40.420">
    <property type="entry name" value="Cupredoxins - blue copper proteins"/>
    <property type="match status" value="1"/>
</dbReference>
<evidence type="ECO:0000259" key="2">
    <source>
        <dbReference type="Pfam" id="PF13473"/>
    </source>
</evidence>
<dbReference type="SUPFAM" id="SSF49503">
    <property type="entry name" value="Cupredoxins"/>
    <property type="match status" value="1"/>
</dbReference>
<dbReference type="Pfam" id="PF13473">
    <property type="entry name" value="Cupredoxin_1"/>
    <property type="match status" value="1"/>
</dbReference>
<evidence type="ECO:0000256" key="1">
    <source>
        <dbReference type="SAM" id="Phobius"/>
    </source>
</evidence>
<dbReference type="RefSeq" id="WP_253358410.1">
    <property type="nucleotide sequence ID" value="NZ_JAIULA010000001.1"/>
</dbReference>
<keyword evidence="1" id="KW-1133">Transmembrane helix</keyword>
<gene>
    <name evidence="3" type="ORF">LB941_00230</name>
</gene>
<name>A0A9X2FFT0_9LACO</name>
<dbReference type="AlphaFoldDB" id="A0A9X2FFT0"/>
<keyword evidence="1" id="KW-0812">Transmembrane</keyword>
<feature type="domain" description="EfeO-type cupredoxin-like" evidence="2">
    <location>
        <begin position="14"/>
        <end position="122"/>
    </location>
</feature>
<keyword evidence="4" id="KW-1185">Reference proteome</keyword>
<proteinExistence type="predicted"/>
<reference evidence="3 4" key="1">
    <citation type="journal article" date="2023" name="Int. J. Syst. Evol. Microbiol.">
        <title>Ligilactobacillus ubinensis sp. nov., a novel species isolated from the wild ferment of a durian fruit (Durio zibethinus).</title>
        <authorList>
            <person name="Heng Y.C."/>
            <person name="Menon N."/>
            <person name="Chen B."/>
            <person name="Loo B.Z.L."/>
            <person name="Wong G.W.J."/>
            <person name="Lim A.C.H."/>
            <person name="Silvaraju S."/>
            <person name="Kittelmann S."/>
        </authorList>
    </citation>
    <scope>NUCLEOTIDE SEQUENCE [LARGE SCALE GENOMIC DNA]</scope>
    <source>
        <strain evidence="3 4">WILCCON 0076</strain>
    </source>
</reference>
<dbReference type="Proteomes" id="UP001139006">
    <property type="component" value="Unassembled WGS sequence"/>
</dbReference>
<dbReference type="EMBL" id="JAIULA010000001">
    <property type="protein sequence ID" value="MCP0885757.1"/>
    <property type="molecule type" value="Genomic_DNA"/>
</dbReference>
<evidence type="ECO:0000313" key="4">
    <source>
        <dbReference type="Proteomes" id="UP001139006"/>
    </source>
</evidence>
<comment type="caution">
    <text evidence="3">The sequence shown here is derived from an EMBL/GenBank/DDBJ whole genome shotgun (WGS) entry which is preliminary data.</text>
</comment>
<feature type="transmembrane region" description="Helical" evidence="1">
    <location>
        <begin position="5"/>
        <end position="22"/>
    </location>
</feature>
<dbReference type="InterPro" id="IPR028096">
    <property type="entry name" value="EfeO_Cupredoxin"/>
</dbReference>
<evidence type="ECO:0000313" key="3">
    <source>
        <dbReference type="EMBL" id="MCP0885757.1"/>
    </source>
</evidence>
<accession>A0A9X2FFT0</accession>
<protein>
    <submittedName>
        <fullName evidence="3">Cupredoxin domain-containing protein</fullName>
    </submittedName>
</protein>
<dbReference type="InterPro" id="IPR008972">
    <property type="entry name" value="Cupredoxin"/>
</dbReference>
<sequence>MIKIIVLIVAILLIAFIIWWFFGKHAENAGTATIVDNKQHANIIVNGGYNPTVLTLKAGIPTTITFNRKDPSTCLEKVVFPDFGINQELPQNKDVTFTIDTSKTGEFNYACGMNMFHGKLIIK</sequence>